<dbReference type="Proteomes" id="UP001597139">
    <property type="component" value="Unassembled WGS sequence"/>
</dbReference>
<dbReference type="EMBL" id="JBHUCZ010000002">
    <property type="protein sequence ID" value="MFD1566869.1"/>
    <property type="molecule type" value="Genomic_DNA"/>
</dbReference>
<feature type="non-terminal residue" evidence="1">
    <location>
        <position position="1"/>
    </location>
</feature>
<protein>
    <submittedName>
        <fullName evidence="1">Uncharacterized protein</fullName>
    </submittedName>
</protein>
<sequence length="92" mass="9592">TAAKNVTASVTADGGFVDIEQWNWESPGWLISVGDDAVAQIGPSVVTGSAANALKSAVGVTYLAEHGSLRRALGVLRKEADGEEISKLLKRL</sequence>
<reference evidence="1 2" key="1">
    <citation type="journal article" date="2019" name="Int. J. Syst. Evol. Microbiol.">
        <title>The Global Catalogue of Microorganisms (GCM) 10K type strain sequencing project: providing services to taxonomists for standard genome sequencing and annotation.</title>
        <authorList>
            <consortium name="The Broad Institute Genomics Platform"/>
            <consortium name="The Broad Institute Genome Sequencing Center for Infectious Disease"/>
            <person name="Wu L."/>
            <person name="Ma J."/>
        </authorList>
    </citation>
    <scope>NUCLEOTIDE SEQUENCE [LARGE SCALE GENOMIC DNA]</scope>
    <source>
        <strain evidence="1 2">CGMCC 1.12859</strain>
    </source>
</reference>
<organism evidence="1 2">
    <name type="scientific">Halolamina litorea</name>
    <dbReference type="NCBI Taxonomy" id="1515593"/>
    <lineage>
        <taxon>Archaea</taxon>
        <taxon>Methanobacteriati</taxon>
        <taxon>Methanobacteriota</taxon>
        <taxon>Stenosarchaea group</taxon>
        <taxon>Halobacteria</taxon>
        <taxon>Halobacteriales</taxon>
        <taxon>Haloferacaceae</taxon>
    </lineage>
</organism>
<evidence type="ECO:0000313" key="1">
    <source>
        <dbReference type="EMBL" id="MFD1566869.1"/>
    </source>
</evidence>
<gene>
    <name evidence="1" type="ORF">ACFSAU_05130</name>
</gene>
<accession>A0ABD6BQG8</accession>
<evidence type="ECO:0000313" key="2">
    <source>
        <dbReference type="Proteomes" id="UP001597139"/>
    </source>
</evidence>
<name>A0ABD6BQG8_9EURY</name>
<proteinExistence type="predicted"/>
<comment type="caution">
    <text evidence="1">The sequence shown here is derived from an EMBL/GenBank/DDBJ whole genome shotgun (WGS) entry which is preliminary data.</text>
</comment>
<dbReference type="AlphaFoldDB" id="A0ABD6BQG8"/>
<keyword evidence="2" id="KW-1185">Reference proteome</keyword>